<dbReference type="EMBL" id="AP011742">
    <property type="protein sequence ID" value="BAL56270.1"/>
    <property type="molecule type" value="Genomic_DNA"/>
</dbReference>
<dbReference type="PANTHER" id="PTHR43344:SF13">
    <property type="entry name" value="PHOSPHATASE RV3661-RELATED"/>
    <property type="match status" value="1"/>
</dbReference>
<evidence type="ECO:0000256" key="2">
    <source>
        <dbReference type="ARBA" id="ARBA00022801"/>
    </source>
</evidence>
<evidence type="ECO:0000256" key="3">
    <source>
        <dbReference type="ARBA" id="ARBA00022842"/>
    </source>
</evidence>
<keyword evidence="2" id="KW-0378">Hydrolase</keyword>
<dbReference type="InterPro" id="IPR050582">
    <property type="entry name" value="HAD-like_SerB"/>
</dbReference>
<dbReference type="PANTHER" id="PTHR43344">
    <property type="entry name" value="PHOSPHOSERINE PHOSPHATASE"/>
    <property type="match status" value="1"/>
</dbReference>
<accession>H5SJD4</accession>
<dbReference type="Gene3D" id="3.40.50.1000">
    <property type="entry name" value="HAD superfamily/HAD-like"/>
    <property type="match status" value="1"/>
</dbReference>
<dbReference type="GO" id="GO:0046872">
    <property type="term" value="F:metal ion binding"/>
    <property type="evidence" value="ECO:0007669"/>
    <property type="project" value="UniProtKB-KW"/>
</dbReference>
<reference evidence="4" key="2">
    <citation type="journal article" date="2012" name="PLoS ONE">
        <title>A Deeply Branching Thermophilic Bacterium with an Ancient Acetyl-CoA Pathway Dominates a Subsurface Ecosystem.</title>
        <authorList>
            <person name="Takami H."/>
            <person name="Noguchi H."/>
            <person name="Takaki Y."/>
            <person name="Uchiyama I."/>
            <person name="Toyoda A."/>
            <person name="Nishi S."/>
            <person name="Chee G.-J."/>
            <person name="Arai W."/>
            <person name="Nunoura T."/>
            <person name="Itoh T."/>
            <person name="Hattori M."/>
            <person name="Takai K."/>
        </authorList>
    </citation>
    <scope>NUCLEOTIDE SEQUENCE</scope>
</reference>
<keyword evidence="1" id="KW-0479">Metal-binding</keyword>
<gene>
    <name evidence="4" type="ORF">HGMM_F36A01C05</name>
</gene>
<evidence type="ECO:0000313" key="4">
    <source>
        <dbReference type="EMBL" id="BAL56270.1"/>
    </source>
</evidence>
<dbReference type="Pfam" id="PF12710">
    <property type="entry name" value="HAD"/>
    <property type="match status" value="1"/>
</dbReference>
<sequence length="216" mass="25476">MRPAAFFDLDRTVIRVNSATRYVQWLIRRGEARRRDLLSVFWWVTQYTLGVLDAEDLARRIARTLQGRDESEFRELLRQWVHEELMPHVSTKARQEITRRREQGYLCAVLTSSTHYSAEPIAHALDIQHVLASRLDVIDGRFTGQVVPPLCYGHGKVILAEQWARAHQVDLDRSVFYTDSISDRPMLERVGERVVVNPDPRLWWLARRRGWPIEYW</sequence>
<keyword evidence="3" id="KW-0460">Magnesium</keyword>
<dbReference type="Gene3D" id="1.20.1440.100">
    <property type="entry name" value="SG protein - dephosphorylation function"/>
    <property type="match status" value="1"/>
</dbReference>
<dbReference type="AlphaFoldDB" id="H5SJD4"/>
<dbReference type="SUPFAM" id="SSF56784">
    <property type="entry name" value="HAD-like"/>
    <property type="match status" value="1"/>
</dbReference>
<dbReference type="InterPro" id="IPR023214">
    <property type="entry name" value="HAD_sf"/>
</dbReference>
<dbReference type="GO" id="GO:0016787">
    <property type="term" value="F:hydrolase activity"/>
    <property type="evidence" value="ECO:0007669"/>
    <property type="project" value="UniProtKB-KW"/>
</dbReference>
<dbReference type="InterPro" id="IPR006385">
    <property type="entry name" value="HAD_hydro_SerB1"/>
</dbReference>
<proteinExistence type="predicted"/>
<dbReference type="NCBIfam" id="TIGR01488">
    <property type="entry name" value="HAD-SF-IB"/>
    <property type="match status" value="1"/>
</dbReference>
<reference evidence="4" key="1">
    <citation type="journal article" date="2005" name="Environ. Microbiol.">
        <title>Genetic and functional properties of uncultivated thermophilic crenarchaeotes from a subsurface gold mine as revealed by analysis of genome fragments.</title>
        <authorList>
            <person name="Nunoura T."/>
            <person name="Hirayama H."/>
            <person name="Takami H."/>
            <person name="Oida H."/>
            <person name="Nishi S."/>
            <person name="Shimamura S."/>
            <person name="Suzuki Y."/>
            <person name="Inagaki F."/>
            <person name="Takai K."/>
            <person name="Nealson K.H."/>
            <person name="Horikoshi K."/>
        </authorList>
    </citation>
    <scope>NUCLEOTIDE SEQUENCE</scope>
</reference>
<dbReference type="CDD" id="cd02612">
    <property type="entry name" value="HAD_PGPPase"/>
    <property type="match status" value="1"/>
</dbReference>
<dbReference type="NCBIfam" id="TIGR01490">
    <property type="entry name" value="HAD-SF-IB-hyp1"/>
    <property type="match status" value="1"/>
</dbReference>
<dbReference type="InterPro" id="IPR036412">
    <property type="entry name" value="HAD-like_sf"/>
</dbReference>
<evidence type="ECO:0000256" key="1">
    <source>
        <dbReference type="ARBA" id="ARBA00022723"/>
    </source>
</evidence>
<protein>
    <submittedName>
        <fullName evidence="4">Hypothetical conserved protein</fullName>
    </submittedName>
</protein>
<name>H5SJD4_9DELT</name>
<organism evidence="4">
    <name type="scientific">uncultured delta proteobacterium</name>
    <dbReference type="NCBI Taxonomy" id="34034"/>
    <lineage>
        <taxon>Bacteria</taxon>
        <taxon>Deltaproteobacteria</taxon>
        <taxon>environmental samples</taxon>
    </lineage>
</organism>